<proteinExistence type="predicted"/>
<evidence type="ECO:0000259" key="1">
    <source>
        <dbReference type="Pfam" id="PF04149"/>
    </source>
</evidence>
<evidence type="ECO:0000313" key="2">
    <source>
        <dbReference type="EMBL" id="VFA96852.1"/>
    </source>
</evidence>
<dbReference type="Proteomes" id="UP000290439">
    <property type="component" value="Chromosome"/>
</dbReference>
<dbReference type="RefSeq" id="WP_130915892.1">
    <property type="nucleotide sequence ID" value="NZ_JADLPI010000008.1"/>
</dbReference>
<evidence type="ECO:0000313" key="3">
    <source>
        <dbReference type="Proteomes" id="UP000290439"/>
    </source>
</evidence>
<dbReference type="InterPro" id="IPR007278">
    <property type="entry name" value="DUF397"/>
</dbReference>
<feature type="domain" description="DUF397" evidence="1">
    <location>
        <begin position="8"/>
        <end position="59"/>
    </location>
</feature>
<dbReference type="Pfam" id="PF04149">
    <property type="entry name" value="DUF397"/>
    <property type="match status" value="1"/>
</dbReference>
<sequence>MNVDLSGARWFKSTRSGNGGECVEVAHLTAHVAVRDSKNPTGPALIFTPTTWDAFLTRTRTGLTLPK</sequence>
<gene>
    <name evidence="2" type="ORF">NCTC10797_00607</name>
</gene>
<protein>
    <submittedName>
        <fullName evidence="2">Domain of uncharacterized function (DUF397)</fullName>
    </submittedName>
</protein>
<organism evidence="2 3">
    <name type="scientific">Nocardia cyriacigeorgica</name>
    <dbReference type="NCBI Taxonomy" id="135487"/>
    <lineage>
        <taxon>Bacteria</taxon>
        <taxon>Bacillati</taxon>
        <taxon>Actinomycetota</taxon>
        <taxon>Actinomycetes</taxon>
        <taxon>Mycobacteriales</taxon>
        <taxon>Nocardiaceae</taxon>
        <taxon>Nocardia</taxon>
    </lineage>
</organism>
<reference evidence="2 3" key="1">
    <citation type="submission" date="2019-02" db="EMBL/GenBank/DDBJ databases">
        <authorList>
            <consortium name="Pathogen Informatics"/>
        </authorList>
    </citation>
    <scope>NUCLEOTIDE SEQUENCE [LARGE SCALE GENOMIC DNA]</scope>
    <source>
        <strain evidence="2 3">3012STDY6756504</strain>
    </source>
</reference>
<name>A0A4U8VU89_9NOCA</name>
<dbReference type="AlphaFoldDB" id="A0A4U8VU89"/>
<dbReference type="EMBL" id="LR215973">
    <property type="protein sequence ID" value="VFA96852.1"/>
    <property type="molecule type" value="Genomic_DNA"/>
</dbReference>
<accession>A0A4U8VU89</accession>